<dbReference type="PROSITE" id="PS51257">
    <property type="entry name" value="PROKAR_LIPOPROTEIN"/>
    <property type="match status" value="1"/>
</dbReference>
<keyword evidence="4" id="KW-1185">Reference proteome</keyword>
<dbReference type="InterPro" id="IPR001466">
    <property type="entry name" value="Beta-lactam-related"/>
</dbReference>
<dbReference type="Proteomes" id="UP000722336">
    <property type="component" value="Unassembled WGS sequence"/>
</dbReference>
<dbReference type="Pfam" id="PF00144">
    <property type="entry name" value="Beta-lactamase"/>
    <property type="match status" value="1"/>
</dbReference>
<dbReference type="InterPro" id="IPR050491">
    <property type="entry name" value="AmpC-like"/>
</dbReference>
<reference evidence="3 4" key="1">
    <citation type="submission" date="2021-04" db="EMBL/GenBank/DDBJ databases">
        <authorList>
            <person name="Pira H."/>
            <person name="Risdian C."/>
            <person name="Wink J."/>
        </authorList>
    </citation>
    <scope>NUCLEOTIDE SEQUENCE [LARGE SCALE GENOMIC DNA]</scope>
    <source>
        <strain evidence="3 4">WHA3</strain>
    </source>
</reference>
<evidence type="ECO:0000256" key="1">
    <source>
        <dbReference type="SAM" id="SignalP"/>
    </source>
</evidence>
<feature type="signal peptide" evidence="1">
    <location>
        <begin position="1"/>
        <end position="20"/>
    </location>
</feature>
<evidence type="ECO:0000259" key="2">
    <source>
        <dbReference type="Pfam" id="PF00144"/>
    </source>
</evidence>
<feature type="domain" description="Beta-lactamase-related" evidence="2">
    <location>
        <begin position="49"/>
        <end position="366"/>
    </location>
</feature>
<dbReference type="PANTHER" id="PTHR46825:SF9">
    <property type="entry name" value="BETA-LACTAMASE-RELATED DOMAIN-CONTAINING PROTEIN"/>
    <property type="match status" value="1"/>
</dbReference>
<name>A0ABS6SFA2_9SPHN</name>
<protein>
    <submittedName>
        <fullName evidence="3">Beta-lactamase family protein</fullName>
    </submittedName>
</protein>
<dbReference type="PANTHER" id="PTHR46825">
    <property type="entry name" value="D-ALANYL-D-ALANINE-CARBOXYPEPTIDASE/ENDOPEPTIDASE AMPH"/>
    <property type="match status" value="1"/>
</dbReference>
<feature type="chain" id="PRO_5046032753" evidence="1">
    <location>
        <begin position="21"/>
        <end position="394"/>
    </location>
</feature>
<keyword evidence="1" id="KW-0732">Signal</keyword>
<proteinExistence type="predicted"/>
<sequence length="394" mass="41784">MKVFQLSSAAVIFAMTAACAAQPDAVEAVDASNEGQMEQASDELLQSMDSRLATLVRDENIPSLSVAVVRPGGNIEYLSYGAKRRGQDAPVDENTIYQIASLSKLLTGVITNSLRRDGLIDLDAPLTTYLAPVLGRDGGEGLAGLTMAKLLHHHADIPNEACSLYAKRVDGEPWFDGYSRDALISDIRKLPAPDGAPSEFSYSNCGYAIVGLVDEVVSGQPYAALLQNRVAARYGMQDTGVVLSGDQENRLATPYRKNDKQVATQASVMGMGTPASAVYASARDLAKLQVKQLEAYRNHADKAAASDLVLSEVTATGPAENVRFGTGIIEVGHPAGKIYLHDGDADGFASFYAFAPQQDVGIVLLTGSGGQWFGDAGMEMMTMLMADAPASPKE</sequence>
<accession>A0ABS6SFA2</accession>
<dbReference type="EMBL" id="JAGSPA010000003">
    <property type="protein sequence ID" value="MBV7257074.1"/>
    <property type="molecule type" value="Genomic_DNA"/>
</dbReference>
<evidence type="ECO:0000313" key="4">
    <source>
        <dbReference type="Proteomes" id="UP000722336"/>
    </source>
</evidence>
<evidence type="ECO:0000313" key="3">
    <source>
        <dbReference type="EMBL" id="MBV7257074.1"/>
    </source>
</evidence>
<organism evidence="3 4">
    <name type="scientific">Pacificimonas pallii</name>
    <dbReference type="NCBI Taxonomy" id="2827236"/>
    <lineage>
        <taxon>Bacteria</taxon>
        <taxon>Pseudomonadati</taxon>
        <taxon>Pseudomonadota</taxon>
        <taxon>Alphaproteobacteria</taxon>
        <taxon>Sphingomonadales</taxon>
        <taxon>Sphingosinicellaceae</taxon>
        <taxon>Pacificimonas</taxon>
    </lineage>
</organism>
<gene>
    <name evidence="3" type="ORF">KCG44_09800</name>
</gene>
<comment type="caution">
    <text evidence="3">The sequence shown here is derived from an EMBL/GenBank/DDBJ whole genome shotgun (WGS) entry which is preliminary data.</text>
</comment>
<dbReference type="RefSeq" id="WP_218445906.1">
    <property type="nucleotide sequence ID" value="NZ_JAGSPA010000003.1"/>
</dbReference>